<name>A0A172JHZ6_BPPB1</name>
<dbReference type="RefSeq" id="YP_009283005.1">
    <property type="nucleotide sequence ID" value="NC_031039.1"/>
</dbReference>
<evidence type="ECO:0000313" key="2">
    <source>
        <dbReference type="Proteomes" id="UP000202618"/>
    </source>
</evidence>
<dbReference type="KEGG" id="vg:29058819"/>
<proteinExistence type="predicted"/>
<gene>
    <name evidence="1" type="ORF">AR9_g101</name>
</gene>
<organism evidence="1 2">
    <name type="scientific">Bacillus phage AR9</name>
    <dbReference type="NCBI Taxonomy" id="1815509"/>
    <lineage>
        <taxon>Viruses</taxon>
        <taxon>Duplodnaviria</taxon>
        <taxon>Heunggongvirae</taxon>
        <taxon>Uroviricota</taxon>
        <taxon>Caudoviricetes</taxon>
        <taxon>Takahashivirus</taxon>
        <taxon>Bacillus phage PBS1</taxon>
    </lineage>
</organism>
<dbReference type="Proteomes" id="UP000202618">
    <property type="component" value="Segment"/>
</dbReference>
<reference evidence="1 2" key="1">
    <citation type="journal article" date="2016" name="Virology">
        <title>The genome of AR9, a giant transducing Bacillus phage encoding two multisubunit RNA polymerases.</title>
        <authorList>
            <person name="Lavysh D."/>
            <person name="Sokolova M."/>
            <person name="Minakhin L."/>
            <person name="Yakunina M."/>
            <person name="Artamonova T."/>
            <person name="Kozyavkin S."/>
            <person name="Makarova K.S."/>
            <person name="Koonin E.V."/>
            <person name="Severinov K."/>
        </authorList>
    </citation>
    <scope>NUCLEOTIDE SEQUENCE [LARGE SCALE GENOMIC DNA]</scope>
</reference>
<evidence type="ECO:0000313" key="1">
    <source>
        <dbReference type="EMBL" id="AMS01185.1"/>
    </source>
</evidence>
<protein>
    <submittedName>
        <fullName evidence="1">Uncharacterized protein</fullName>
    </submittedName>
</protein>
<sequence length="45" mass="5175">MLINSYVLFRDIILGMQSGYNVVEIIVNYIAGEKYGKTNFSTSRR</sequence>
<dbReference type="GeneID" id="29058819"/>
<accession>A0A172JHZ6</accession>
<dbReference type="EMBL" id="KU878088">
    <property type="protein sequence ID" value="AMS01185.1"/>
    <property type="molecule type" value="Genomic_DNA"/>
</dbReference>